<dbReference type="InterPro" id="IPR032740">
    <property type="entry name" value="GxDLY"/>
</dbReference>
<keyword evidence="2" id="KW-1185">Reference proteome</keyword>
<reference evidence="1 2" key="1">
    <citation type="submission" date="2018-11" db="EMBL/GenBank/DDBJ databases">
        <title>Complete genome sequence of Paenibacillus baekrokdamisoli strain KCTC 33723.</title>
        <authorList>
            <person name="Kang S.W."/>
            <person name="Lee K.C."/>
            <person name="Kim K.K."/>
            <person name="Kim J.S."/>
            <person name="Kim D.S."/>
            <person name="Ko S.H."/>
            <person name="Yang S.H."/>
            <person name="Lee J.S."/>
        </authorList>
    </citation>
    <scope>NUCLEOTIDE SEQUENCE [LARGE SCALE GENOMIC DNA]</scope>
    <source>
        <strain evidence="1 2">KCTC 33723</strain>
    </source>
</reference>
<dbReference type="Gene3D" id="3.40.50.1110">
    <property type="entry name" value="SGNH hydrolase"/>
    <property type="match status" value="1"/>
</dbReference>
<dbReference type="OrthoDB" id="5624617at2"/>
<dbReference type="InterPro" id="IPR051532">
    <property type="entry name" value="Ester_Hydrolysis_Enzymes"/>
</dbReference>
<dbReference type="Pfam" id="PF14606">
    <property type="entry name" value="Lipase_GDSL_3"/>
    <property type="match status" value="1"/>
</dbReference>
<evidence type="ECO:0000313" key="2">
    <source>
        <dbReference type="Proteomes" id="UP000275368"/>
    </source>
</evidence>
<dbReference type="SUPFAM" id="SSF52266">
    <property type="entry name" value="SGNH hydrolase"/>
    <property type="match status" value="1"/>
</dbReference>
<protein>
    <submittedName>
        <fullName evidence="1">Hydrolase</fullName>
    </submittedName>
</protein>
<name>A0A3G9J7G0_9BACL</name>
<dbReference type="GO" id="GO:0004622">
    <property type="term" value="F:phosphatidylcholine lysophospholipase activity"/>
    <property type="evidence" value="ECO:0007669"/>
    <property type="project" value="TreeGrafter"/>
</dbReference>
<sequence>MPDQPKPINAIKLDSNMSIKKNGDDSLKWLSPLEAPFQIAGFAWLDHEKKYRRLPSSPKDPLPPAVDALANCTAGGQIRFITNSSNLSIRVKLTGPADMYHMPATGQCGFDCYLGEPGNQHFLSTTSFDHLKSEYEALLYNWKTKREFCVTLNFPLYQGVEEVLIGVDEDAHIISAPQYASKNPIVIYGTSITQGGCATRPGMAYTNILSRSIPLEFINLGFSGSGRGEAEVARTVADIPNPALLVLDYEANSGTVEEIASTLPSFIRILRERHPIVPIIVISKIHYSGDRFYQDMLRLHEDRKEIQKTTVERLRSEGDRNIHFVDGFTLLGEEDAEECTVDGVHPTDLGFKRMAQSLEPIFRELLKEWL</sequence>
<dbReference type="PANTHER" id="PTHR30383:SF5">
    <property type="entry name" value="SGNH HYDROLASE-TYPE ESTERASE DOMAIN-CONTAINING PROTEIN"/>
    <property type="match status" value="1"/>
</dbReference>
<dbReference type="InterPro" id="IPR013830">
    <property type="entry name" value="SGNH_hydro"/>
</dbReference>
<proteinExistence type="predicted"/>
<organism evidence="1 2">
    <name type="scientific">Paenibacillus baekrokdamisoli</name>
    <dbReference type="NCBI Taxonomy" id="1712516"/>
    <lineage>
        <taxon>Bacteria</taxon>
        <taxon>Bacillati</taxon>
        <taxon>Bacillota</taxon>
        <taxon>Bacilli</taxon>
        <taxon>Bacillales</taxon>
        <taxon>Paenibacillaceae</taxon>
        <taxon>Paenibacillus</taxon>
    </lineage>
</organism>
<dbReference type="InterPro" id="IPR036514">
    <property type="entry name" value="SGNH_hydro_sf"/>
</dbReference>
<dbReference type="Proteomes" id="UP000275368">
    <property type="component" value="Chromosome"/>
</dbReference>
<evidence type="ECO:0000313" key="1">
    <source>
        <dbReference type="EMBL" id="BBH19738.1"/>
    </source>
</evidence>
<accession>A0A3G9J7G0</accession>
<keyword evidence="1" id="KW-0378">Hydrolase</keyword>
<dbReference type="EMBL" id="AP019308">
    <property type="protein sequence ID" value="BBH19738.1"/>
    <property type="molecule type" value="Genomic_DNA"/>
</dbReference>
<dbReference type="KEGG" id="pbk:Back11_10830"/>
<dbReference type="Gene3D" id="2.60.120.260">
    <property type="entry name" value="Galactose-binding domain-like"/>
    <property type="match status" value="1"/>
</dbReference>
<dbReference type="PANTHER" id="PTHR30383">
    <property type="entry name" value="THIOESTERASE 1/PROTEASE 1/LYSOPHOSPHOLIPASE L1"/>
    <property type="match status" value="1"/>
</dbReference>
<gene>
    <name evidence="1" type="ORF">Back11_10830</name>
</gene>
<dbReference type="AlphaFoldDB" id="A0A3G9J7G0"/>
<dbReference type="RefSeq" id="WP_125654299.1">
    <property type="nucleotide sequence ID" value="NZ_AP019308.1"/>
</dbReference>
<dbReference type="Pfam" id="PF14607">
    <property type="entry name" value="GxDLY"/>
    <property type="match status" value="1"/>
</dbReference>